<evidence type="ECO:0000313" key="2">
    <source>
        <dbReference type="Proteomes" id="UP001596547"/>
    </source>
</evidence>
<comment type="caution">
    <text evidence="1">The sequence shown here is derived from an EMBL/GenBank/DDBJ whole genome shotgun (WGS) entry which is preliminary data.</text>
</comment>
<sequence length="93" mass="9609">MPLHELAATSVAVRLWVPRGAAGDLAGGARSVLEGVAAIERVESLDVRGFRPTATDIRVDLRAEVVLVADAEAADLEAGFGVIEAEATVEAEA</sequence>
<evidence type="ECO:0000313" key="1">
    <source>
        <dbReference type="EMBL" id="MFC7317105.1"/>
    </source>
</evidence>
<keyword evidence="2" id="KW-1185">Reference proteome</keyword>
<gene>
    <name evidence="1" type="ORF">ACFQPE_09890</name>
</gene>
<dbReference type="EMBL" id="JBHTBF010000002">
    <property type="protein sequence ID" value="MFC7317105.1"/>
    <property type="molecule type" value="Genomic_DNA"/>
</dbReference>
<proteinExistence type="predicted"/>
<organism evidence="1 2">
    <name type="scientific">Halomarina halobia</name>
    <dbReference type="NCBI Taxonomy" id="3033386"/>
    <lineage>
        <taxon>Archaea</taxon>
        <taxon>Methanobacteriati</taxon>
        <taxon>Methanobacteriota</taxon>
        <taxon>Stenosarchaea group</taxon>
        <taxon>Halobacteria</taxon>
        <taxon>Halobacteriales</taxon>
        <taxon>Natronomonadaceae</taxon>
        <taxon>Halomarina</taxon>
    </lineage>
</organism>
<dbReference type="RefSeq" id="WP_276303639.1">
    <property type="nucleotide sequence ID" value="NZ_CP119992.1"/>
</dbReference>
<reference evidence="1 2" key="1">
    <citation type="journal article" date="2019" name="Int. J. Syst. Evol. Microbiol.">
        <title>The Global Catalogue of Microorganisms (GCM) 10K type strain sequencing project: providing services to taxonomists for standard genome sequencing and annotation.</title>
        <authorList>
            <consortium name="The Broad Institute Genomics Platform"/>
            <consortium name="The Broad Institute Genome Sequencing Center for Infectious Disease"/>
            <person name="Wu L."/>
            <person name="Ma J."/>
        </authorList>
    </citation>
    <scope>NUCLEOTIDE SEQUENCE [LARGE SCALE GENOMIC DNA]</scope>
    <source>
        <strain evidence="1 2">PSR21</strain>
    </source>
</reference>
<accession>A0ABD6AAB1</accession>
<name>A0ABD6AAB1_9EURY</name>
<protein>
    <submittedName>
        <fullName evidence="1">Uncharacterized protein</fullName>
    </submittedName>
</protein>
<dbReference type="AlphaFoldDB" id="A0ABD6AAB1"/>
<dbReference type="Proteomes" id="UP001596547">
    <property type="component" value="Unassembled WGS sequence"/>
</dbReference>
<dbReference type="GeneID" id="79316241"/>